<dbReference type="Proteomes" id="UP000828048">
    <property type="component" value="Chromosome 11"/>
</dbReference>
<dbReference type="EMBL" id="CM037161">
    <property type="protein sequence ID" value="KAH7854769.1"/>
    <property type="molecule type" value="Genomic_DNA"/>
</dbReference>
<gene>
    <name evidence="1" type="ORF">Vadar_017612</name>
</gene>
<evidence type="ECO:0000313" key="2">
    <source>
        <dbReference type="Proteomes" id="UP000828048"/>
    </source>
</evidence>
<reference evidence="1 2" key="1">
    <citation type="journal article" date="2021" name="Hortic Res">
        <title>High-quality reference genome and annotation aids understanding of berry development for evergreen blueberry (Vaccinium darrowii).</title>
        <authorList>
            <person name="Yu J."/>
            <person name="Hulse-Kemp A.M."/>
            <person name="Babiker E."/>
            <person name="Staton M."/>
        </authorList>
    </citation>
    <scope>NUCLEOTIDE SEQUENCE [LARGE SCALE GENOMIC DNA]</scope>
    <source>
        <strain evidence="2">cv. NJ 8807/NJ 8810</strain>
        <tissue evidence="1">Young leaf</tissue>
    </source>
</reference>
<sequence>MSCLQVSLPNLEVLDIADLENLERLGHGPVTVGSLSKLKEFLVNDCGKLLCVFASHLLPMLQDLEKLIIKCCNLLEVVFELEGVDCNEPNPEILSPLKLVELHCLPKLNYISKRDPMGFKYIQTLDIIECNSLRCVFSPTMKKIIPQLRKLKIWSCEKLSRIVAEENGLGESTMDEVEFPQLETVELRSLPNLVSFFPNMNTTLEKSTGHYHNPLQSQPQPLFNEKVTVPSLMYLELIRLKNVSNLWCSELPTSSFSKLKKLEVRYCASLRNIFHPSMARGLVSLQELLIKGCSTLEAVVGKEEEVQGGHGRKIDKTLFPQLGELQLGSLPNLRRFCHFTHPLELPLLSEMDILFCPRMDEFSLGHVSAPNLSLPGILWNGDLNNAMQLLQKNGDDPMVISKEKPKTLDNVTDRTTPCQLAEIVDPTQLQLVVMPDSTNSAHKVAQLLYNRSGDGVLAARCNGILRLWKWGWSEHNLTGKKRLLNSGRMVLKATARIVPHLWQPPNGQVMANDLTGVNLEKAVPCMELLENGYIFSACGGRFRLFNLYTFKAFNISPPPLPASTFLAFYPQYNILAIGREDSTIHIHNAWGKREIKSKLKGHQKCITGLVFSTNLKILVSSGADAQLCIWTINTWEKLKSVPIQLPAGKASNGDTKVQFHSDQTRLLVSHETQLAIYDASNMDRIRQWVPQDVLLAPISFAAYSCNSQIVYTSFCDGNIGVFDADSLTLRCRIAPSAYLSPALLSRSQAVYPSVIAAHPQKPGQFAIGLTEGSVIVMERPTIRRVNGMLNGRTASSSNASNHKPNQKREKQYWSLDDDSYSYSDDDDGDDDDDDSISSLSKNEVDPMSTTLDIDITDKTTLCPLAEIVDPTQCRLVAMPDSTNEAHKVARVLYTNSGNSVLALHCNGIIRLWKWDVSQHNRSGMASVVPQQWQPASGLAMTNDLTGAKLEEVVPCIALKELYGVISACGGVISIFDISTFKVVYTYMTPPPASTFLAVYPKDNFIQAIGMEDSTIYIFYGRVGEVQYILKGHQKRITGLAFSVNLKILVSSGADAQLCTWSLKTWDNLKSVPIQLPSGKPCNGDTRVQFHSNQIRLLVSHETQLAIYDASKMDRIRQWVPQDVLPAPISCATYSYDSQLVYASFCDGNIGVFDADSLMLRCRIVPSAYLSPALSSGSQAVYPLDIAAHPQLPNQFTIGLTDGSVVVMEPPTITGLDGGTASSSNASNQTPDQLYDLDWEF</sequence>
<evidence type="ECO:0000313" key="1">
    <source>
        <dbReference type="EMBL" id="KAH7854769.1"/>
    </source>
</evidence>
<accession>A0ACB7YPM4</accession>
<proteinExistence type="predicted"/>
<keyword evidence="2" id="KW-1185">Reference proteome</keyword>
<comment type="caution">
    <text evidence="1">The sequence shown here is derived from an EMBL/GenBank/DDBJ whole genome shotgun (WGS) entry which is preliminary data.</text>
</comment>
<name>A0ACB7YPM4_9ERIC</name>
<organism evidence="1 2">
    <name type="scientific">Vaccinium darrowii</name>
    <dbReference type="NCBI Taxonomy" id="229202"/>
    <lineage>
        <taxon>Eukaryota</taxon>
        <taxon>Viridiplantae</taxon>
        <taxon>Streptophyta</taxon>
        <taxon>Embryophyta</taxon>
        <taxon>Tracheophyta</taxon>
        <taxon>Spermatophyta</taxon>
        <taxon>Magnoliopsida</taxon>
        <taxon>eudicotyledons</taxon>
        <taxon>Gunneridae</taxon>
        <taxon>Pentapetalae</taxon>
        <taxon>asterids</taxon>
        <taxon>Ericales</taxon>
        <taxon>Ericaceae</taxon>
        <taxon>Vaccinioideae</taxon>
        <taxon>Vaccinieae</taxon>
        <taxon>Vaccinium</taxon>
    </lineage>
</organism>
<protein>
    <submittedName>
        <fullName evidence="1">Uncharacterized protein</fullName>
    </submittedName>
</protein>